<evidence type="ECO:0000313" key="6">
    <source>
        <dbReference type="EMBL" id="NKT79119.1"/>
    </source>
</evidence>
<protein>
    <submittedName>
        <fullName evidence="5">Flavin reductase</fullName>
    </submittedName>
</protein>
<accession>A0A9Q2US02</accession>
<dbReference type="InterPro" id="IPR002563">
    <property type="entry name" value="Flavin_Rdtase-like_dom"/>
</dbReference>
<dbReference type="RefSeq" id="WP_084846490.1">
    <property type="nucleotide sequence ID" value="NZ_AP024181.1"/>
</dbReference>
<dbReference type="EMBL" id="WVBC01000030">
    <property type="protein sequence ID" value="NKT79119.1"/>
    <property type="molecule type" value="Genomic_DNA"/>
</dbReference>
<dbReference type="InterPro" id="IPR012349">
    <property type="entry name" value="Split_barrel_FMN-bd"/>
</dbReference>
<dbReference type="Proteomes" id="UP000608063">
    <property type="component" value="Unassembled WGS sequence"/>
</dbReference>
<dbReference type="PANTHER" id="PTHR30466">
    <property type="entry name" value="FLAVIN REDUCTASE"/>
    <property type="match status" value="1"/>
</dbReference>
<evidence type="ECO:0000256" key="3">
    <source>
        <dbReference type="SAM" id="MobiDB-lite"/>
    </source>
</evidence>
<evidence type="ECO:0000313" key="8">
    <source>
        <dbReference type="Proteomes" id="UP000808906"/>
    </source>
</evidence>
<dbReference type="PANTHER" id="PTHR30466:SF11">
    <property type="entry name" value="FLAVIN-DEPENDENT MONOOXYGENASE, REDUCTASE SUBUNIT HSAB"/>
    <property type="match status" value="1"/>
</dbReference>
<dbReference type="SMART" id="SM00903">
    <property type="entry name" value="Flavin_Reduct"/>
    <property type="match status" value="1"/>
</dbReference>
<dbReference type="EMBL" id="WVDC01000004">
    <property type="protein sequence ID" value="NKW41763.1"/>
    <property type="molecule type" value="Genomic_DNA"/>
</dbReference>
<reference evidence="6" key="2">
    <citation type="journal article" date="2020" name="Environ. Microbiol.">
        <title>The novel and transferable erm(51) gene confers Macrolides, Lincosamides, and Streptogramins B (MLSB) resistance to clonal Rhodococcus equi in the environment.</title>
        <authorList>
            <person name="Huber L."/>
            <person name="Giguere S."/>
            <person name="Slovis N.M."/>
            <person name="Alvarez-Narvaez S."/>
            <person name="Hart K.A."/>
            <person name="Greiter M."/>
            <person name="Morris E.R.A."/>
            <person name="Cohen N.D."/>
        </authorList>
    </citation>
    <scope>NUCLEOTIDE SEQUENCE</scope>
    <source>
        <strain evidence="6">Lh_116_1</strain>
        <strain evidence="7">Lh_16_1</strain>
    </source>
</reference>
<evidence type="ECO:0000313" key="7">
    <source>
        <dbReference type="EMBL" id="NKW41763.1"/>
    </source>
</evidence>
<sequence>MTPTTTGTDPTTLKAAYASFPTGVAAVCAQSGGELIGMAASSFTAVSLDPPLVSVCVMNTSRTWQRLRGSARLGVSILAADQGAVCAAIGRRRVDRFAGIDTAVSPEDAVFVRGAGVWLDCEVQSLLPAGDHTIVLLRVVGLDVDADRQPLVYLAGDVRELVPRMPKPGDRTAPVGAGGPAVSKGVLS</sequence>
<dbReference type="Gene3D" id="2.30.110.10">
    <property type="entry name" value="Electron Transport, Fmn-binding Protein, Chain A"/>
    <property type="match status" value="1"/>
</dbReference>
<dbReference type="Pfam" id="PF01613">
    <property type="entry name" value="Flavin_Reduct"/>
    <property type="match status" value="1"/>
</dbReference>
<feature type="domain" description="Flavin reductase like" evidence="4">
    <location>
        <begin position="17"/>
        <end position="160"/>
    </location>
</feature>
<evidence type="ECO:0000259" key="4">
    <source>
        <dbReference type="SMART" id="SM00903"/>
    </source>
</evidence>
<keyword evidence="2" id="KW-0560">Oxidoreductase</keyword>
<evidence type="ECO:0000256" key="2">
    <source>
        <dbReference type="ARBA" id="ARBA00023002"/>
    </source>
</evidence>
<dbReference type="AlphaFoldDB" id="A0A9Q2US02"/>
<name>A0A9Q2US02_RHOHA</name>
<comment type="caution">
    <text evidence="5">The sequence shown here is derived from an EMBL/GenBank/DDBJ whole genome shotgun (WGS) entry which is preliminary data.</text>
</comment>
<reference evidence="5" key="1">
    <citation type="submission" date="2019-11" db="EMBL/GenBank/DDBJ databases">
        <title>Spread of Macrolides and rifampicin resistant Rhodococcus equi in clinical isolates in the USA.</title>
        <authorList>
            <person name="Alvarez-Narvaez S."/>
            <person name="Huber L."/>
            <person name="Cohen N.D."/>
            <person name="Slovis N."/>
            <person name="Greiter M."/>
            <person name="Giguere S."/>
            <person name="Hart K."/>
        </authorList>
    </citation>
    <scope>NUCLEOTIDE SEQUENCE</scope>
    <source>
        <strain evidence="5">Lh_17</strain>
    </source>
</reference>
<dbReference type="GO" id="GO:0042602">
    <property type="term" value="F:riboflavin reductase (NADPH) activity"/>
    <property type="evidence" value="ECO:0007669"/>
    <property type="project" value="TreeGrafter"/>
</dbReference>
<gene>
    <name evidence="5" type="ORF">GS441_12865</name>
    <name evidence="6" type="ORF">GS882_13500</name>
    <name evidence="7" type="ORF">GS947_09070</name>
</gene>
<dbReference type="GO" id="GO:0010181">
    <property type="term" value="F:FMN binding"/>
    <property type="evidence" value="ECO:0007669"/>
    <property type="project" value="InterPro"/>
</dbReference>
<dbReference type="Proteomes" id="UP000808906">
    <property type="component" value="Unassembled WGS sequence"/>
</dbReference>
<comment type="similarity">
    <text evidence="1">Belongs to the non-flavoprotein flavin reductase family.</text>
</comment>
<feature type="region of interest" description="Disordered" evidence="3">
    <location>
        <begin position="165"/>
        <end position="188"/>
    </location>
</feature>
<dbReference type="Proteomes" id="UP000603463">
    <property type="component" value="Unassembled WGS sequence"/>
</dbReference>
<dbReference type="InterPro" id="IPR050268">
    <property type="entry name" value="NADH-dep_flavin_reductase"/>
</dbReference>
<evidence type="ECO:0000313" key="5">
    <source>
        <dbReference type="EMBL" id="MBM4566297.1"/>
    </source>
</evidence>
<dbReference type="SUPFAM" id="SSF50475">
    <property type="entry name" value="FMN-binding split barrel"/>
    <property type="match status" value="1"/>
</dbReference>
<proteinExistence type="inferred from homology"/>
<dbReference type="EMBL" id="WUXR01000006">
    <property type="protein sequence ID" value="MBM4566297.1"/>
    <property type="molecule type" value="Genomic_DNA"/>
</dbReference>
<evidence type="ECO:0000256" key="1">
    <source>
        <dbReference type="ARBA" id="ARBA00008898"/>
    </source>
</evidence>
<organism evidence="5 8">
    <name type="scientific">Rhodococcus hoagii</name>
    <name type="common">Corynebacterium equii</name>
    <dbReference type="NCBI Taxonomy" id="43767"/>
    <lineage>
        <taxon>Bacteria</taxon>
        <taxon>Bacillati</taxon>
        <taxon>Actinomycetota</taxon>
        <taxon>Actinomycetes</taxon>
        <taxon>Mycobacteriales</taxon>
        <taxon>Nocardiaceae</taxon>
        <taxon>Prescottella</taxon>
    </lineage>
</organism>